<reference evidence="8 9" key="1">
    <citation type="journal article" date="2024" name="Commun. Biol.">
        <title>Comparative genomic analysis of thermophilic fungi reveals convergent evolutionary adaptations and gene losses.</title>
        <authorList>
            <person name="Steindorff A.S."/>
            <person name="Aguilar-Pontes M.V."/>
            <person name="Robinson A.J."/>
            <person name="Andreopoulos B."/>
            <person name="LaButti K."/>
            <person name="Kuo A."/>
            <person name="Mondo S."/>
            <person name="Riley R."/>
            <person name="Otillar R."/>
            <person name="Haridas S."/>
            <person name="Lipzen A."/>
            <person name="Grimwood J."/>
            <person name="Schmutz J."/>
            <person name="Clum A."/>
            <person name="Reid I.D."/>
            <person name="Moisan M.C."/>
            <person name="Butler G."/>
            <person name="Nguyen T.T.M."/>
            <person name="Dewar K."/>
            <person name="Conant G."/>
            <person name="Drula E."/>
            <person name="Henrissat B."/>
            <person name="Hansel C."/>
            <person name="Singer S."/>
            <person name="Hutchinson M.I."/>
            <person name="de Vries R.P."/>
            <person name="Natvig D.O."/>
            <person name="Powell A.J."/>
            <person name="Tsang A."/>
            <person name="Grigoriev I.V."/>
        </authorList>
    </citation>
    <scope>NUCLEOTIDE SEQUENCE [LARGE SCALE GENOMIC DNA]</scope>
    <source>
        <strain evidence="8 9">ATCC 24622</strain>
    </source>
</reference>
<keyword evidence="3 5" id="KW-0808">Transferase</keyword>
<dbReference type="SUPFAM" id="SSF53335">
    <property type="entry name" value="S-adenosyl-L-methionine-dependent methyltransferases"/>
    <property type="match status" value="1"/>
</dbReference>
<evidence type="ECO:0000256" key="3">
    <source>
        <dbReference type="ARBA" id="ARBA00022679"/>
    </source>
</evidence>
<keyword evidence="2 5" id="KW-0489">Methyltransferase</keyword>
<evidence type="ECO:0000259" key="7">
    <source>
        <dbReference type="Pfam" id="PF13847"/>
    </source>
</evidence>
<accession>A0ABR3VZF3</accession>
<sequence length="341" mass="36542">MAEHPKPAQLEPSPLGTKQYWDEVYATELTNHASNPREEGTVWFDDSDAEAKILDFLESHVGGDRTTAAAAAAGGDDDHLAPPALDKATASFLDLGCGNGSLLFALRDAGWRGPLLGVDYSEASVKLARQVAAARAERRRRRELRRLRRRQERGQVEDDGASESEATSDEEDEDDDVVREDGPPQSHPSASPPGPEDVVFRVWDVLAGPLDAVRVSTVAGAGGPSTAADDDGTTAGWDVVLDKGTFDAVSLSDERDPSTGCRVFEGYGARVLSLLRRGGVFLVTSCNWTEEELRAWFEAGSSGEEDGGGSKLVQVGRVQYPSFSFGGVKGQTISTVCFQKV</sequence>
<feature type="domain" description="Methyltransferase" evidence="7">
    <location>
        <begin position="89"/>
        <end position="133"/>
    </location>
</feature>
<dbReference type="PANTHER" id="PTHR12843:SF5">
    <property type="entry name" value="EEF1A LYSINE METHYLTRANSFERASE 2"/>
    <property type="match status" value="1"/>
</dbReference>
<dbReference type="InterPro" id="IPR029063">
    <property type="entry name" value="SAM-dependent_MTases_sf"/>
</dbReference>
<evidence type="ECO:0000256" key="6">
    <source>
        <dbReference type="SAM" id="MobiDB-lite"/>
    </source>
</evidence>
<evidence type="ECO:0000256" key="1">
    <source>
        <dbReference type="ARBA" id="ARBA00022490"/>
    </source>
</evidence>
<keyword evidence="4 5" id="KW-0949">S-adenosyl-L-methionine</keyword>
<keyword evidence="5" id="KW-0813">Transport</keyword>
<dbReference type="Gene3D" id="3.40.50.150">
    <property type="entry name" value="Vaccinia Virus protein VP39"/>
    <property type="match status" value="1"/>
</dbReference>
<comment type="similarity">
    <text evidence="5">Belongs to the class I-like SAM-binding methyltransferase superfamily. EFM4 family.</text>
</comment>
<name>A0ABR3VZF3_9PEZI</name>
<dbReference type="Pfam" id="PF13847">
    <property type="entry name" value="Methyltransf_31"/>
    <property type="match status" value="1"/>
</dbReference>
<dbReference type="HAMAP" id="MF_03188">
    <property type="entry name" value="Methyltr_EFM4"/>
    <property type="match status" value="1"/>
</dbReference>
<dbReference type="Proteomes" id="UP001586593">
    <property type="component" value="Unassembled WGS sequence"/>
</dbReference>
<comment type="function">
    <text evidence="5">S-adenosyl-L-methionine-dependent protein-lysine N-methyltransferase that mono- and dimethylates elongation factor 1-alpha at 'Lys-316'. May play a role in intracellular transport.</text>
</comment>
<dbReference type="EMBL" id="JAZHXJ010000890">
    <property type="protein sequence ID" value="KAL1849120.1"/>
    <property type="molecule type" value="Genomic_DNA"/>
</dbReference>
<evidence type="ECO:0000256" key="4">
    <source>
        <dbReference type="ARBA" id="ARBA00022691"/>
    </source>
</evidence>
<evidence type="ECO:0000256" key="5">
    <source>
        <dbReference type="HAMAP-Rule" id="MF_03188"/>
    </source>
</evidence>
<gene>
    <name evidence="5" type="primary">EFM4</name>
    <name evidence="8" type="ORF">VTK73DRAFT_9966</name>
</gene>
<evidence type="ECO:0000313" key="9">
    <source>
        <dbReference type="Proteomes" id="UP001586593"/>
    </source>
</evidence>
<protein>
    <recommendedName>
        <fullName evidence="5">Protein-lysine N-methyltransferase EFM4</fullName>
        <ecNumber evidence="5">2.1.1.-</ecNumber>
    </recommendedName>
    <alternativeName>
        <fullName evidence="5">Elongation factor methyltransferase 4</fullName>
    </alternativeName>
</protein>
<evidence type="ECO:0000313" key="8">
    <source>
        <dbReference type="EMBL" id="KAL1849120.1"/>
    </source>
</evidence>
<dbReference type="InterPro" id="IPR025714">
    <property type="entry name" value="Methyltranfer_dom"/>
</dbReference>
<organism evidence="8 9">
    <name type="scientific">Phialemonium thermophilum</name>
    <dbReference type="NCBI Taxonomy" id="223376"/>
    <lineage>
        <taxon>Eukaryota</taxon>
        <taxon>Fungi</taxon>
        <taxon>Dikarya</taxon>
        <taxon>Ascomycota</taxon>
        <taxon>Pezizomycotina</taxon>
        <taxon>Sordariomycetes</taxon>
        <taxon>Sordariomycetidae</taxon>
        <taxon>Cephalothecales</taxon>
        <taxon>Cephalothecaceae</taxon>
        <taxon>Phialemonium</taxon>
    </lineage>
</organism>
<comment type="subcellular location">
    <subcellularLocation>
        <location evidence="5">Cytoplasm</location>
    </subcellularLocation>
</comment>
<feature type="region of interest" description="Disordered" evidence="6">
    <location>
        <begin position="150"/>
        <end position="197"/>
    </location>
</feature>
<comment type="caution">
    <text evidence="8">The sequence shown here is derived from an EMBL/GenBank/DDBJ whole genome shotgun (WGS) entry which is preliminary data.</text>
</comment>
<keyword evidence="1 5" id="KW-0963">Cytoplasm</keyword>
<keyword evidence="9" id="KW-1185">Reference proteome</keyword>
<dbReference type="EC" id="2.1.1.-" evidence="5"/>
<feature type="compositionally biased region" description="Acidic residues" evidence="6">
    <location>
        <begin position="157"/>
        <end position="178"/>
    </location>
</feature>
<dbReference type="InterPro" id="IPR026635">
    <property type="entry name" value="Efm4/METTL10"/>
</dbReference>
<dbReference type="PANTHER" id="PTHR12843">
    <property type="entry name" value="PROTEIN-LYSINE N-METHYLTRANSFERASE METTL10"/>
    <property type="match status" value="1"/>
</dbReference>
<proteinExistence type="inferred from homology"/>
<evidence type="ECO:0000256" key="2">
    <source>
        <dbReference type="ARBA" id="ARBA00022603"/>
    </source>
</evidence>